<keyword evidence="1" id="KW-0472">Membrane</keyword>
<keyword evidence="3" id="KW-1185">Reference proteome</keyword>
<dbReference type="AlphaFoldDB" id="A0A1V9Z4L5"/>
<evidence type="ECO:0000313" key="2">
    <source>
        <dbReference type="EMBL" id="OQR92780.1"/>
    </source>
</evidence>
<dbReference type="OrthoDB" id="10520695at2759"/>
<sequence>MALSTQAAVLLGINAVLLLLIGTVFVANLRRHRLDVKDSYSQMITLRLAFVCVVSGIIYFLHFVCDIISETTTGSDVEMAVGEFLSSILEGIVLNSFFTLIVLQVGGSENVVRIFGQQTPGHAHASALATAKYRRYRHTLFAFALAYPHLMVGTELLSHTKKPDKYFRLVLAVAGFALICAALISVLRTYLAIKKEIPDTFLAGKKFIVIKLLLLLSTTQYSIYSFADDNATEQSHLQIYWSVCLLEVLILSSAFYIVTAPATFAIIDSPNVNPWCLWDVAQEPIPQYKPLDASHLSTTLLAANGLIVGLTAAVFWVNQRRHRRAIVDPYAQTLALRLALGYLIAAFVFFFHFTWQIARAAPSAIVQGTVGDGIMGVLEGIVLQTYFVLLIRAAGGQASAVCLLARSTGVAMHSAQAIYQRYRWILIAFTLLRPILGVALALQHRDKSQVRVVLAVLNVVLLATAVLTVIRTLRHVHSALPPAFLATQKLVVVKLLLVLGSVQRTIYNLVDHHSTEELHIQVFYTVCLVEILGLSVAFYCVSAPASFAGALTSSAPLLRLWDVFASTSTESVHDVASIEFNAAPKTPVHVVY</sequence>
<feature type="transmembrane region" description="Helical" evidence="1">
    <location>
        <begin position="6"/>
        <end position="27"/>
    </location>
</feature>
<feature type="transmembrane region" description="Helical" evidence="1">
    <location>
        <begin position="491"/>
        <end position="510"/>
    </location>
</feature>
<protein>
    <submittedName>
        <fullName evidence="2">Uncharacterized protein</fullName>
    </submittedName>
</protein>
<feature type="transmembrane region" description="Helical" evidence="1">
    <location>
        <begin position="424"/>
        <end position="444"/>
    </location>
</feature>
<feature type="transmembrane region" description="Helical" evidence="1">
    <location>
        <begin position="239"/>
        <end position="267"/>
    </location>
</feature>
<feature type="transmembrane region" description="Helical" evidence="1">
    <location>
        <begin position="450"/>
        <end position="470"/>
    </location>
</feature>
<proteinExistence type="predicted"/>
<reference evidence="2 3" key="1">
    <citation type="journal article" date="2014" name="Genome Biol. Evol.">
        <title>The secreted proteins of Achlya hypogyna and Thraustotheca clavata identify the ancestral oomycete secretome and reveal gene acquisitions by horizontal gene transfer.</title>
        <authorList>
            <person name="Misner I."/>
            <person name="Blouin N."/>
            <person name="Leonard G."/>
            <person name="Richards T.A."/>
            <person name="Lane C.E."/>
        </authorList>
    </citation>
    <scope>NUCLEOTIDE SEQUENCE [LARGE SCALE GENOMIC DNA]</scope>
    <source>
        <strain evidence="2 3">ATCC 48635</strain>
    </source>
</reference>
<evidence type="ECO:0000313" key="3">
    <source>
        <dbReference type="Proteomes" id="UP000243579"/>
    </source>
</evidence>
<name>A0A1V9Z4L5_ACHHY</name>
<feature type="transmembrane region" description="Helical" evidence="1">
    <location>
        <begin position="296"/>
        <end position="317"/>
    </location>
</feature>
<organism evidence="2 3">
    <name type="scientific">Achlya hypogyna</name>
    <name type="common">Oomycete</name>
    <name type="synonym">Protoachlya hypogyna</name>
    <dbReference type="NCBI Taxonomy" id="1202772"/>
    <lineage>
        <taxon>Eukaryota</taxon>
        <taxon>Sar</taxon>
        <taxon>Stramenopiles</taxon>
        <taxon>Oomycota</taxon>
        <taxon>Saprolegniomycetes</taxon>
        <taxon>Saprolegniales</taxon>
        <taxon>Achlyaceae</taxon>
        <taxon>Achlya</taxon>
    </lineage>
</organism>
<dbReference type="EMBL" id="JNBR01000442">
    <property type="protein sequence ID" value="OQR92780.1"/>
    <property type="molecule type" value="Genomic_DNA"/>
</dbReference>
<accession>A0A1V9Z4L5</accession>
<feature type="transmembrane region" description="Helical" evidence="1">
    <location>
        <begin position="48"/>
        <end position="64"/>
    </location>
</feature>
<keyword evidence="1" id="KW-0812">Transmembrane</keyword>
<comment type="caution">
    <text evidence="2">The sequence shown here is derived from an EMBL/GenBank/DDBJ whole genome shotgun (WGS) entry which is preliminary data.</text>
</comment>
<gene>
    <name evidence="2" type="ORF">ACHHYP_03197</name>
</gene>
<dbReference type="Proteomes" id="UP000243579">
    <property type="component" value="Unassembled WGS sequence"/>
</dbReference>
<evidence type="ECO:0000256" key="1">
    <source>
        <dbReference type="SAM" id="Phobius"/>
    </source>
</evidence>
<feature type="transmembrane region" description="Helical" evidence="1">
    <location>
        <begin position="166"/>
        <end position="187"/>
    </location>
</feature>
<feature type="transmembrane region" description="Helical" evidence="1">
    <location>
        <begin position="338"/>
        <end position="361"/>
    </location>
</feature>
<feature type="transmembrane region" description="Helical" evidence="1">
    <location>
        <begin position="522"/>
        <end position="541"/>
    </location>
</feature>
<feature type="transmembrane region" description="Helical" evidence="1">
    <location>
        <begin position="381"/>
        <end position="404"/>
    </location>
</feature>
<feature type="transmembrane region" description="Helical" evidence="1">
    <location>
        <begin position="207"/>
        <end position="227"/>
    </location>
</feature>
<keyword evidence="1" id="KW-1133">Transmembrane helix</keyword>
<feature type="transmembrane region" description="Helical" evidence="1">
    <location>
        <begin position="84"/>
        <end position="103"/>
    </location>
</feature>